<proteinExistence type="predicted"/>
<dbReference type="RefSeq" id="WP_203766723.1">
    <property type="nucleotide sequence ID" value="NZ_BAAAYJ010000061.1"/>
</dbReference>
<dbReference type="InterPro" id="IPR035992">
    <property type="entry name" value="Ricin_B-like_lectins"/>
</dbReference>
<dbReference type="Gene3D" id="2.80.10.50">
    <property type="match status" value="1"/>
</dbReference>
<gene>
    <name evidence="6" type="ORF">Ani05nite_17940</name>
</gene>
<name>A0A919MSN9_9ACTN</name>
<evidence type="ECO:0000256" key="4">
    <source>
        <dbReference type="SAM" id="Phobius"/>
    </source>
</evidence>
<keyword evidence="4" id="KW-1133">Transmembrane helix</keyword>
<evidence type="ECO:0000256" key="1">
    <source>
        <dbReference type="ARBA" id="ARBA00023295"/>
    </source>
</evidence>
<dbReference type="EMBL" id="BOMQ01000021">
    <property type="protein sequence ID" value="GIE48260.1"/>
    <property type="molecule type" value="Genomic_DNA"/>
</dbReference>
<dbReference type="CDD" id="cd00161">
    <property type="entry name" value="beta-trefoil_Ricin-like"/>
    <property type="match status" value="1"/>
</dbReference>
<feature type="domain" description="Fibronectin type-III" evidence="5">
    <location>
        <begin position="526"/>
        <end position="594"/>
    </location>
</feature>
<feature type="compositionally biased region" description="Pro residues" evidence="3">
    <location>
        <begin position="476"/>
        <end position="494"/>
    </location>
</feature>
<reference evidence="6" key="1">
    <citation type="submission" date="2021-01" db="EMBL/GenBank/DDBJ databases">
        <title>Whole genome shotgun sequence of Actinoplanes nipponensis NBRC 14063.</title>
        <authorList>
            <person name="Komaki H."/>
            <person name="Tamura T."/>
        </authorList>
    </citation>
    <scope>NUCLEOTIDE SEQUENCE</scope>
    <source>
        <strain evidence="6">NBRC 14063</strain>
    </source>
</reference>
<keyword evidence="4" id="KW-0812">Transmembrane</keyword>
<feature type="compositionally biased region" description="Low complexity" evidence="3">
    <location>
        <begin position="495"/>
        <end position="522"/>
    </location>
</feature>
<organism evidence="6 7">
    <name type="scientific">Actinoplanes nipponensis</name>
    <dbReference type="NCBI Taxonomy" id="135950"/>
    <lineage>
        <taxon>Bacteria</taxon>
        <taxon>Bacillati</taxon>
        <taxon>Actinomycetota</taxon>
        <taxon>Actinomycetes</taxon>
        <taxon>Micromonosporales</taxon>
        <taxon>Micromonosporaceae</taxon>
        <taxon>Actinoplanes</taxon>
    </lineage>
</organism>
<dbReference type="Gene3D" id="2.60.40.10">
    <property type="entry name" value="Immunoglobulins"/>
    <property type="match status" value="1"/>
</dbReference>
<dbReference type="InterPro" id="IPR036116">
    <property type="entry name" value="FN3_sf"/>
</dbReference>
<dbReference type="PROSITE" id="PS50231">
    <property type="entry name" value="RICIN_B_LECTIN"/>
    <property type="match status" value="1"/>
</dbReference>
<dbReference type="Proteomes" id="UP000647172">
    <property type="component" value="Unassembled WGS sequence"/>
</dbReference>
<dbReference type="Pfam" id="PF14200">
    <property type="entry name" value="RicinB_lectin_2"/>
    <property type="match status" value="1"/>
</dbReference>
<feature type="transmembrane region" description="Helical" evidence="4">
    <location>
        <begin position="36"/>
        <end position="57"/>
    </location>
</feature>
<evidence type="ECO:0000313" key="6">
    <source>
        <dbReference type="EMBL" id="GIE48260.1"/>
    </source>
</evidence>
<keyword evidence="7" id="KW-1185">Reference proteome</keyword>
<comment type="caution">
    <text evidence="6">The sequence shown here is derived from an EMBL/GenBank/DDBJ whole genome shotgun (WGS) entry which is preliminary data.</text>
</comment>
<keyword evidence="2" id="KW-0119">Carbohydrate metabolism</keyword>
<sequence>MSTHRRPVPRGEAPSTRRRATPDRGRRRAGPRSHRLLPFLLGVGMLGVGGVVGPSVINGGWTGDDGGAGGERITYAAKPADNPGLGLVYFGLKPGDEDSLCAGIYELDEETCTHGPDPAPAGLRVTRDVAPVTAKVPEPAEPVREAAAVPPDAEIVRDQGGSSLSPGAPALIPDAAPGEADFVMGNHDVACEGDGRTGKRVQVLYLHEFGTPSRYTDFLGSMRTWSAGVDQIYDASAAETGGSRHVRFVTTPQCRVDVAEVQVPEAALESFTGNIDALQTLGYNRTDRKYLIFADTNVYCGIGTFVADRRAGLGNRNNGGPSYGRVDAGCWSSVVAAREVTTMLGARLQDSPNSTGAGSCTDDYDLMCGKDRSGAALRTVCPKKHENRLDCGHDDYFHTSPKPGSYLAENWNVAQSEFLLRSDGGDDIPGVDDTVAPEPDAAPRATPTTAATEAPGAGGPAPTASGGDASDGGGDAPPPGAGPGAGPPGPPGVPAPTTGAPAAGPTAPAAGPTAPVAVPTTPAAAPGAQTFLEIREPNSTSVRLTWSAAAAKATYDVEVDGVKIATTVATRARLIGLRPDTRYQVTIRSAHGYLARATAQSAPAARPAANTWFVLTNSLTGGAADLYAARTANGTPVTLGGPDGDSQQQWKLVPASGGAFSLQSRATGKCVIPLDGNPVAGAPLVQGDCTSADSGRWALFATDHGFSLRTTAGGLVAGVGSQRFGASRLLVLQQPEQALHQSWTAVPG</sequence>
<dbReference type="GO" id="GO:0000272">
    <property type="term" value="P:polysaccharide catabolic process"/>
    <property type="evidence" value="ECO:0007669"/>
    <property type="project" value="UniProtKB-KW"/>
</dbReference>
<dbReference type="SUPFAM" id="SSF50370">
    <property type="entry name" value="Ricin B-like lectins"/>
    <property type="match status" value="1"/>
</dbReference>
<feature type="region of interest" description="Disordered" evidence="3">
    <location>
        <begin position="422"/>
        <end position="522"/>
    </location>
</feature>
<keyword evidence="1" id="KW-0378">Hydrolase</keyword>
<evidence type="ECO:0000256" key="2">
    <source>
        <dbReference type="ARBA" id="ARBA00023326"/>
    </source>
</evidence>
<evidence type="ECO:0000256" key="3">
    <source>
        <dbReference type="SAM" id="MobiDB-lite"/>
    </source>
</evidence>
<dbReference type="GO" id="GO:0016798">
    <property type="term" value="F:hydrolase activity, acting on glycosyl bonds"/>
    <property type="evidence" value="ECO:0007669"/>
    <property type="project" value="UniProtKB-KW"/>
</dbReference>
<feature type="region of interest" description="Disordered" evidence="3">
    <location>
        <begin position="1"/>
        <end position="32"/>
    </location>
</feature>
<keyword evidence="1" id="KW-0326">Glycosidase</keyword>
<dbReference type="InterPro" id="IPR003961">
    <property type="entry name" value="FN3_dom"/>
</dbReference>
<dbReference type="AlphaFoldDB" id="A0A919MSN9"/>
<keyword evidence="4" id="KW-0472">Membrane</keyword>
<protein>
    <recommendedName>
        <fullName evidence="5">Fibronectin type-III domain-containing protein</fullName>
    </recommendedName>
</protein>
<dbReference type="SUPFAM" id="SSF49265">
    <property type="entry name" value="Fibronectin type III"/>
    <property type="match status" value="1"/>
</dbReference>
<evidence type="ECO:0000259" key="5">
    <source>
        <dbReference type="SMART" id="SM00060"/>
    </source>
</evidence>
<dbReference type="SMART" id="SM00060">
    <property type="entry name" value="FN3"/>
    <property type="match status" value="1"/>
</dbReference>
<dbReference type="InterPro" id="IPR000772">
    <property type="entry name" value="Ricin_B_lectin"/>
</dbReference>
<keyword evidence="2" id="KW-0624">Polysaccharide degradation</keyword>
<dbReference type="CDD" id="cd00063">
    <property type="entry name" value="FN3"/>
    <property type="match status" value="1"/>
</dbReference>
<dbReference type="InterPro" id="IPR013783">
    <property type="entry name" value="Ig-like_fold"/>
</dbReference>
<accession>A0A919MSN9</accession>
<feature type="compositionally biased region" description="Low complexity" evidence="3">
    <location>
        <begin position="436"/>
        <end position="468"/>
    </location>
</feature>
<evidence type="ECO:0000313" key="7">
    <source>
        <dbReference type="Proteomes" id="UP000647172"/>
    </source>
</evidence>